<evidence type="ECO:0000313" key="2">
    <source>
        <dbReference type="EMBL" id="MQN77443.1"/>
    </source>
</evidence>
<gene>
    <name evidence="2" type="ORF">F7D71_06130</name>
</gene>
<dbReference type="RefSeq" id="WP_153092620.1">
    <property type="nucleotide sequence ID" value="NZ_VZBX01000056.1"/>
</dbReference>
<protein>
    <submittedName>
        <fullName evidence="2">Phage head morphogenesis protein</fullName>
    </submittedName>
</protein>
<dbReference type="EMBL" id="VZBZ01000081">
    <property type="protein sequence ID" value="MQN77443.1"/>
    <property type="molecule type" value="Genomic_DNA"/>
</dbReference>
<organism evidence="2 3">
    <name type="scientific">Segatella copri</name>
    <dbReference type="NCBI Taxonomy" id="165179"/>
    <lineage>
        <taxon>Bacteria</taxon>
        <taxon>Pseudomonadati</taxon>
        <taxon>Bacteroidota</taxon>
        <taxon>Bacteroidia</taxon>
        <taxon>Bacteroidales</taxon>
        <taxon>Prevotellaceae</taxon>
        <taxon>Segatella</taxon>
    </lineage>
</organism>
<dbReference type="Pfam" id="PF04233">
    <property type="entry name" value="Phage_Mu_F"/>
    <property type="match status" value="1"/>
</dbReference>
<name>A0AA90ZZQ7_9BACT</name>
<reference evidence="3" key="1">
    <citation type="submission" date="2019-09" db="EMBL/GenBank/DDBJ databases">
        <title>Distinct polysaccharide growth profiles of human intestinal Prevotella copri isolates.</title>
        <authorList>
            <person name="Fehlner-Peach H."/>
            <person name="Magnabosco C."/>
            <person name="Raghavan V."/>
            <person name="Scher J.U."/>
            <person name="Tett A."/>
            <person name="Cox L.M."/>
            <person name="Gottsegen C."/>
            <person name="Watters A."/>
            <person name="Wiltshire- Gordon J.D."/>
            <person name="Segata N."/>
            <person name="Bonneau R."/>
            <person name="Littman D.R."/>
        </authorList>
    </citation>
    <scope>NUCLEOTIDE SEQUENCE [LARGE SCALE GENOMIC DNA]</scope>
    <source>
        <strain evidence="3">BU41712</strain>
    </source>
</reference>
<dbReference type="AlphaFoldDB" id="A0AA90ZZQ7"/>
<dbReference type="InterPro" id="IPR006528">
    <property type="entry name" value="Phage_head_morphogenesis_dom"/>
</dbReference>
<dbReference type="NCBIfam" id="TIGR01641">
    <property type="entry name" value="phageSPP1_gp7"/>
    <property type="match status" value="1"/>
</dbReference>
<evidence type="ECO:0000259" key="1">
    <source>
        <dbReference type="Pfam" id="PF04233"/>
    </source>
</evidence>
<accession>A0AA90ZZQ7</accession>
<comment type="caution">
    <text evidence="2">The sequence shown here is derived from an EMBL/GenBank/DDBJ whole genome shotgun (WGS) entry which is preliminary data.</text>
</comment>
<feature type="domain" description="Phage head morphogenesis" evidence="1">
    <location>
        <begin position="113"/>
        <end position="200"/>
    </location>
</feature>
<sequence length="419" mass="48985">MNIQLTSADEKKLRYQEISSRFDKLMKALFRQHGAHLDINILSSNEAMDFIQEHTDILDSSFEKVEMTEKMRERLTRSNYIFSGMKTFHELNEAFPSLLDENGDRKPFERFLNDVRKINETYNRNYLRAEYGFVQSSATMAAKWERFAEDGDEYYLQYRTAHDDKVRPEHAALDRVTLPMSDPFWESYYPPNGWNCRCTVVQVLKWKYDATPHGEAMDRGKEALDGERFNIFRFNSGKQGKAVPDYNPYTIKKCNNCDVAKGKNVNLALPDNQLCEACRRLHKCAMDAEASRLCTEKKGYIKESTNFTKSSNSLQTGKYFQTRDSLELGLKHARTIEEINAFKWIASHLDQLSFIRFSPLGEVKDMTSEKDIKNVEKKRKRGATGYNEYEIHIDGEVWKLKTEIRKNSRETLYIAFKKK</sequence>
<evidence type="ECO:0000313" key="3">
    <source>
        <dbReference type="Proteomes" id="UP000423156"/>
    </source>
</evidence>
<dbReference type="Proteomes" id="UP000423156">
    <property type="component" value="Unassembled WGS sequence"/>
</dbReference>
<proteinExistence type="predicted"/>